<feature type="region of interest" description="Disordered" evidence="4">
    <location>
        <begin position="168"/>
        <end position="221"/>
    </location>
</feature>
<comment type="caution">
    <text evidence="7">The sequence shown here is derived from an EMBL/GenBank/DDBJ whole genome shotgun (WGS) entry which is preliminary data.</text>
</comment>
<dbReference type="InterPro" id="IPR003593">
    <property type="entry name" value="AAA+_ATPase"/>
</dbReference>
<dbReference type="Gene3D" id="3.40.50.300">
    <property type="entry name" value="P-loop containing nucleotide triphosphate hydrolases"/>
    <property type="match status" value="1"/>
</dbReference>
<dbReference type="Pfam" id="PF02190">
    <property type="entry name" value="LON_substr_bdg"/>
    <property type="match status" value="1"/>
</dbReference>
<feature type="compositionally biased region" description="Polar residues" evidence="4">
    <location>
        <begin position="169"/>
        <end position="182"/>
    </location>
</feature>
<dbReference type="Gene3D" id="1.20.58.1480">
    <property type="match status" value="1"/>
</dbReference>
<evidence type="ECO:0000259" key="5">
    <source>
        <dbReference type="PROSITE" id="PS51786"/>
    </source>
</evidence>
<keyword evidence="1 3" id="KW-0645">Protease</keyword>
<dbReference type="GO" id="GO:0016887">
    <property type="term" value="F:ATP hydrolysis activity"/>
    <property type="evidence" value="ECO:0007669"/>
    <property type="project" value="InterPro"/>
</dbReference>
<dbReference type="GO" id="GO:0004176">
    <property type="term" value="F:ATP-dependent peptidase activity"/>
    <property type="evidence" value="ECO:0007669"/>
    <property type="project" value="UniProtKB-UniRule"/>
</dbReference>
<feature type="compositionally biased region" description="Basic and acidic residues" evidence="4">
    <location>
        <begin position="212"/>
        <end position="221"/>
    </location>
</feature>
<dbReference type="GO" id="GO:0030163">
    <property type="term" value="P:protein catabolic process"/>
    <property type="evidence" value="ECO:0007669"/>
    <property type="project" value="InterPro"/>
</dbReference>
<dbReference type="SUPFAM" id="SSF54211">
    <property type="entry name" value="Ribosomal protein S5 domain 2-like"/>
    <property type="match status" value="1"/>
</dbReference>
<dbReference type="PANTHER" id="PTHR10046">
    <property type="entry name" value="ATP DEPENDENT LON PROTEASE FAMILY MEMBER"/>
    <property type="match status" value="1"/>
</dbReference>
<feature type="domain" description="Lon proteolytic" evidence="5">
    <location>
        <begin position="886"/>
        <end position="1060"/>
    </location>
</feature>
<dbReference type="SUPFAM" id="SSF52540">
    <property type="entry name" value="P-loop containing nucleoside triphosphate hydrolases"/>
    <property type="match status" value="1"/>
</dbReference>
<dbReference type="Gene3D" id="1.10.8.60">
    <property type="match status" value="1"/>
</dbReference>
<dbReference type="GeneID" id="39749810"/>
<dbReference type="InterPro" id="IPR020568">
    <property type="entry name" value="Ribosomal_Su5_D2-typ_SF"/>
</dbReference>
<dbReference type="Gene3D" id="3.30.230.10">
    <property type="match status" value="1"/>
</dbReference>
<reference evidence="8" key="1">
    <citation type="submission" date="2017-04" db="EMBL/GenBank/DDBJ databases">
        <title>Plasmodium gonderi genome.</title>
        <authorList>
            <person name="Arisue N."/>
            <person name="Honma H."/>
            <person name="Kawai S."/>
            <person name="Tougan T."/>
            <person name="Tanabe K."/>
            <person name="Horii T."/>
        </authorList>
    </citation>
    <scope>NUCLEOTIDE SEQUENCE [LARGE SCALE GENOMIC DNA]</scope>
    <source>
        <strain evidence="8">ATCC 30045</strain>
    </source>
</reference>
<dbReference type="InterPro" id="IPR003959">
    <property type="entry name" value="ATPase_AAA_core"/>
</dbReference>
<accession>A0A1Y1JP94</accession>
<evidence type="ECO:0000256" key="2">
    <source>
        <dbReference type="ARBA" id="ARBA00022825"/>
    </source>
</evidence>
<gene>
    <name evidence="7" type="ORF">PGO_133390</name>
</gene>
<dbReference type="GO" id="GO:0004252">
    <property type="term" value="F:serine-type endopeptidase activity"/>
    <property type="evidence" value="ECO:0007669"/>
    <property type="project" value="UniProtKB-UniRule"/>
</dbReference>
<evidence type="ECO:0000313" key="7">
    <source>
        <dbReference type="EMBL" id="GAW83067.1"/>
    </source>
</evidence>
<name>A0A1Y1JP94_PLAGO</name>
<dbReference type="Pfam" id="PF05362">
    <property type="entry name" value="Lon_C"/>
    <property type="match status" value="1"/>
</dbReference>
<feature type="compositionally biased region" description="Low complexity" evidence="4">
    <location>
        <begin position="183"/>
        <end position="199"/>
    </location>
</feature>
<dbReference type="AlphaFoldDB" id="A0A1Y1JP94"/>
<feature type="active site" evidence="3">
    <location>
        <position position="1009"/>
    </location>
</feature>
<keyword evidence="2 3" id="KW-0720">Serine protease</keyword>
<dbReference type="Pfam" id="PF00004">
    <property type="entry name" value="AAA"/>
    <property type="match status" value="1"/>
</dbReference>
<evidence type="ECO:0000259" key="6">
    <source>
        <dbReference type="PROSITE" id="PS51787"/>
    </source>
</evidence>
<evidence type="ECO:0000256" key="4">
    <source>
        <dbReference type="SAM" id="MobiDB-lite"/>
    </source>
</evidence>
<dbReference type="RefSeq" id="XP_028545656.1">
    <property type="nucleotide sequence ID" value="XM_028689855.1"/>
</dbReference>
<proteinExistence type="inferred from homology"/>
<dbReference type="InterPro" id="IPR008269">
    <property type="entry name" value="Lon_proteolytic"/>
</dbReference>
<keyword evidence="8" id="KW-1185">Reference proteome</keyword>
<dbReference type="InterPro" id="IPR014721">
    <property type="entry name" value="Ribsml_uS5_D2-typ_fold_subgr"/>
</dbReference>
<dbReference type="OMA" id="WLTNIPW"/>
<dbReference type="InterPro" id="IPR027417">
    <property type="entry name" value="P-loop_NTPase"/>
</dbReference>
<organism evidence="7 8">
    <name type="scientific">Plasmodium gonderi</name>
    <dbReference type="NCBI Taxonomy" id="77519"/>
    <lineage>
        <taxon>Eukaryota</taxon>
        <taxon>Sar</taxon>
        <taxon>Alveolata</taxon>
        <taxon>Apicomplexa</taxon>
        <taxon>Aconoidasida</taxon>
        <taxon>Haemosporida</taxon>
        <taxon>Plasmodiidae</taxon>
        <taxon>Plasmodium</taxon>
        <taxon>Plasmodium (Plasmodium)</taxon>
    </lineage>
</organism>
<dbReference type="PROSITE" id="PS51787">
    <property type="entry name" value="LON_N"/>
    <property type="match status" value="1"/>
</dbReference>
<keyword evidence="3" id="KW-0378">Hydrolase</keyword>
<feature type="domain" description="Lon N-terminal" evidence="6">
    <location>
        <begin position="50"/>
        <end position="357"/>
    </location>
</feature>
<dbReference type="PRINTS" id="PR00830">
    <property type="entry name" value="ENDOLAPTASE"/>
</dbReference>
<evidence type="ECO:0000313" key="8">
    <source>
        <dbReference type="Proteomes" id="UP000195521"/>
    </source>
</evidence>
<dbReference type="InterPro" id="IPR003111">
    <property type="entry name" value="Lon_prtase_N"/>
</dbReference>
<dbReference type="GO" id="GO:0006508">
    <property type="term" value="P:proteolysis"/>
    <property type="evidence" value="ECO:0007669"/>
    <property type="project" value="UniProtKB-KW"/>
</dbReference>
<dbReference type="SMART" id="SM00382">
    <property type="entry name" value="AAA"/>
    <property type="match status" value="1"/>
</dbReference>
<evidence type="ECO:0000256" key="3">
    <source>
        <dbReference type="PROSITE-ProRule" id="PRU01122"/>
    </source>
</evidence>
<feature type="active site" evidence="3">
    <location>
        <position position="966"/>
    </location>
</feature>
<dbReference type="InterPro" id="IPR027065">
    <property type="entry name" value="Lon_Prtase"/>
</dbReference>
<dbReference type="PROSITE" id="PS51786">
    <property type="entry name" value="LON_PROTEOLYTIC"/>
    <property type="match status" value="1"/>
</dbReference>
<evidence type="ECO:0000256" key="1">
    <source>
        <dbReference type="ARBA" id="ARBA00022670"/>
    </source>
</evidence>
<dbReference type="OrthoDB" id="2411602at2759"/>
<dbReference type="GO" id="GO:0005524">
    <property type="term" value="F:ATP binding"/>
    <property type="evidence" value="ECO:0007669"/>
    <property type="project" value="InterPro"/>
</dbReference>
<dbReference type="EMBL" id="BDQF01000014">
    <property type="protein sequence ID" value="GAW83067.1"/>
    <property type="molecule type" value="Genomic_DNA"/>
</dbReference>
<comment type="similarity">
    <text evidence="3">Belongs to the peptidase S16 family.</text>
</comment>
<protein>
    <submittedName>
        <fullName evidence="7">ATP-dependent protease</fullName>
    </submittedName>
</protein>
<sequence>MQYFIRFLKHRREFFRNTQLFYRSSKVHESNDLQLMNSDVNSANVNGKEVKCFSLLNKPLFPGLSYVLNVDKNLVNILENCKEKKIYVGLFFNKKKENGQTYDLLCDEKIKLEEVPPLEGKEGITDDEPFLKKDLDFIKDVHNVYSCGSLGIVQQVLYNDGYGRDDSAESGNYSNENLSHARTGTTTSAKESAETEGATVTAKKGTMNNAMDSKEQKQFHEKDRIQERNNHLGGKIQNIHRIIIDVVEKVKIVKWVKANTAIINVMEKRKWNINNKRIKIYQMEIIDKIKEIIKINSTCASEYNLLLKYYNVKNVHSLVNLIGSITISKNSLLQDLFEKTNVEDQLKTCLNLLNEDIFLLKMKKELSTNMQHKFTKEKEELIIKEYITNLKKKIGQKSEHENLYEQFFKKFQLKSNYMSQEASTTILREINKFSLYSENCVDYSSSYQYLNTVLSIPYGKYATLCEDIKKCEMTLCQSHYGLYDVKRYILEYLGLYMLNKNVNPKILLLVGYPGIGKTSICKSISLALHLPYCIINMNNIHNMNELIGHRRTYVNSYEGKIVQALISTDVMNPLIILDEFDKISFGNTSIYNTLLNIFDNTQNKEFKDLYINFPINLENVFFVCTANSVDEIPEVLLDRMEIINIYPYTNMEKILIFKNYLKEKIQTETKITNMHLELSDELLLYVIQNYTNENGIRQFYSILYNIYKKRAYMLLKGLTQKIELGLHNLHIFQNFLSIGNVRTNRGVNCVAPCLEEGTLKSLAFSDNGGQVIIIEVSGLSDKNSSYNIQRRNQDDAYYNGDSFRTCEVNIPKNRNDKMEFPFPSYNLHMNNFTLTEDKIYHPPNISKIEKLVRESEDTHLLHGKISSSTDMPQNFPTQGEPFFAIKDKIGEAHRWKKNMDEKNLNFGGNLNCQIIITGNVGKIMQESILIANTFSIQLLKKIIPNFQTEYLHINMSECDMKKDGPSAGINFVTSILSYYLKVKINNSLCMTGEITLNGYVLRIGGLTEKIILARNFGIRTLIIPKDNAQEYEMLPTRVKENIHVLYVQHYYQIFNFLFPHFGTVFFS</sequence>
<dbReference type="Proteomes" id="UP000195521">
    <property type="component" value="Unassembled WGS sequence"/>
</dbReference>